<dbReference type="EMBL" id="HE797015">
    <property type="protein sequence ID" value="CCM01069.1"/>
    <property type="molecule type" value="Genomic_DNA"/>
</dbReference>
<dbReference type="HOGENOM" id="CLU_1038424_0_0_1"/>
<evidence type="ECO:0000313" key="1">
    <source>
        <dbReference type="EMBL" id="CCM01069.1"/>
    </source>
</evidence>
<accession>J4H282</accession>
<proteinExistence type="predicted"/>
<gene>
    <name evidence="1" type="ORF">FIBRA_03117</name>
</gene>
<dbReference type="InParanoid" id="J4H282"/>
<sequence>MIVGLERDRFIGWRMGVRHHRLSLSQHLRMSSPPLPDIRYDESMSGPEAAGRDMRFAGTSRNAELSTVEVSGLKIVTRPDVDESLEHSIHLPIEQYEKVIDRAADYWKDEVLCTDWMRMVSIRLTRRVDTFGSFAVYMTQNLPKVERFALQNGKSSSILTMLKPFDVTFPPAIVFGQPVRVLLPLSSLTCQSMGFENRCDVVGQIREQHPLRLDAANLKVSDDVVDFLVLISARLLHLTWLGQNRARRSKQRSLRPSRLFMTLCDVAG</sequence>
<dbReference type="GeneID" id="24095980"/>
<dbReference type="RefSeq" id="XP_012180352.1">
    <property type="nucleotide sequence ID" value="XM_012324962.1"/>
</dbReference>
<dbReference type="AlphaFoldDB" id="J4H282"/>
<protein>
    <submittedName>
        <fullName evidence="1">Uncharacterized protein</fullName>
    </submittedName>
</protein>
<organism evidence="1 2">
    <name type="scientific">Fibroporia radiculosa</name>
    <dbReference type="NCBI Taxonomy" id="599839"/>
    <lineage>
        <taxon>Eukaryota</taxon>
        <taxon>Fungi</taxon>
        <taxon>Dikarya</taxon>
        <taxon>Basidiomycota</taxon>
        <taxon>Agaricomycotina</taxon>
        <taxon>Agaricomycetes</taxon>
        <taxon>Polyporales</taxon>
        <taxon>Fibroporiaceae</taxon>
        <taxon>Fibroporia</taxon>
    </lineage>
</organism>
<keyword evidence="2" id="KW-1185">Reference proteome</keyword>
<name>J4H282_9APHY</name>
<evidence type="ECO:0000313" key="2">
    <source>
        <dbReference type="Proteomes" id="UP000006352"/>
    </source>
</evidence>
<dbReference type="Proteomes" id="UP000006352">
    <property type="component" value="Unassembled WGS sequence"/>
</dbReference>
<reference evidence="1 2" key="1">
    <citation type="journal article" date="2012" name="Appl. Environ. Microbiol.">
        <title>Short-read sequencing for genomic analysis of the brown rot fungus Fibroporia radiculosa.</title>
        <authorList>
            <person name="Tang J.D."/>
            <person name="Perkins A.D."/>
            <person name="Sonstegard T.S."/>
            <person name="Schroeder S.G."/>
            <person name="Burgess S.C."/>
            <person name="Diehl S.V."/>
        </authorList>
    </citation>
    <scope>NUCLEOTIDE SEQUENCE [LARGE SCALE GENOMIC DNA]</scope>
    <source>
        <strain evidence="1 2">TFFH 294</strain>
    </source>
</reference>